<evidence type="ECO:0000313" key="1">
    <source>
        <dbReference type="EMBL" id="OQD70669.1"/>
    </source>
</evidence>
<organism evidence="1 2">
    <name type="scientific">Penicillium antarcticum</name>
    <dbReference type="NCBI Taxonomy" id="416450"/>
    <lineage>
        <taxon>Eukaryota</taxon>
        <taxon>Fungi</taxon>
        <taxon>Dikarya</taxon>
        <taxon>Ascomycota</taxon>
        <taxon>Pezizomycotina</taxon>
        <taxon>Eurotiomycetes</taxon>
        <taxon>Eurotiomycetidae</taxon>
        <taxon>Eurotiales</taxon>
        <taxon>Aspergillaceae</taxon>
        <taxon>Penicillium</taxon>
    </lineage>
</organism>
<accession>A0A1V6P157</accession>
<comment type="caution">
    <text evidence="1">The sequence shown here is derived from an EMBL/GenBank/DDBJ whole genome shotgun (WGS) entry which is preliminary data.</text>
</comment>
<name>A0A1V6P157_9EURO</name>
<dbReference type="EMBL" id="MDYN01000253">
    <property type="protein sequence ID" value="OQD70669.1"/>
    <property type="molecule type" value="Genomic_DNA"/>
</dbReference>
<reference evidence="2" key="1">
    <citation type="journal article" date="2017" name="Nat. Microbiol.">
        <title>Global analysis of biosynthetic gene clusters reveals vast potential of secondary metabolite production in Penicillium species.</title>
        <authorList>
            <person name="Nielsen J.C."/>
            <person name="Grijseels S."/>
            <person name="Prigent S."/>
            <person name="Ji B."/>
            <person name="Dainat J."/>
            <person name="Nielsen K.F."/>
            <person name="Frisvad J.C."/>
            <person name="Workman M."/>
            <person name="Nielsen J."/>
        </authorList>
    </citation>
    <scope>NUCLEOTIDE SEQUENCE [LARGE SCALE GENOMIC DNA]</scope>
    <source>
        <strain evidence="2">IBT 31811</strain>
    </source>
</reference>
<dbReference type="Proteomes" id="UP000191672">
    <property type="component" value="Unassembled WGS sequence"/>
</dbReference>
<keyword evidence="2" id="KW-1185">Reference proteome</keyword>
<proteinExistence type="predicted"/>
<gene>
    <name evidence="1" type="ORF">PENANT_c253G07126</name>
</gene>
<sequence length="10" mass="1207">MTMVSRMKHS</sequence>
<protein>
    <submittedName>
        <fullName evidence="1">Uncharacterized protein</fullName>
    </submittedName>
</protein>
<evidence type="ECO:0000313" key="2">
    <source>
        <dbReference type="Proteomes" id="UP000191672"/>
    </source>
</evidence>